<evidence type="ECO:0000313" key="1">
    <source>
        <dbReference type="EMBL" id="MDX8152589.1"/>
    </source>
</evidence>
<sequence length="72" mass="8308">MEITEHAEQRMEERNISRLDVEHVIATAHTRTAQPWGTTLHHGIALDDRAIVVCTESEDWDVIVTIYRPDEV</sequence>
<comment type="caution">
    <text evidence="1">The sequence shown here is derived from an EMBL/GenBank/DDBJ whole genome shotgun (WGS) entry which is preliminary data.</text>
</comment>
<reference evidence="1 2" key="1">
    <citation type="submission" date="2023-11" db="EMBL/GenBank/DDBJ databases">
        <authorList>
            <person name="Xu M."/>
            <person name="Jiang T."/>
        </authorList>
    </citation>
    <scope>NUCLEOTIDE SEQUENCE [LARGE SCALE GENOMIC DNA]</scope>
    <source>
        <strain evidence="1 2">SD</strain>
    </source>
</reference>
<accession>A0ABU4VL69</accession>
<dbReference type="EMBL" id="JAXAVX010000007">
    <property type="protein sequence ID" value="MDX8152589.1"/>
    <property type="molecule type" value="Genomic_DNA"/>
</dbReference>
<dbReference type="InterPro" id="IPR025354">
    <property type="entry name" value="DUF4258"/>
</dbReference>
<dbReference type="RefSeq" id="WP_319954745.1">
    <property type="nucleotide sequence ID" value="NZ_JAXAVX010000007.1"/>
</dbReference>
<keyword evidence="2" id="KW-1185">Reference proteome</keyword>
<organism evidence="1 2">
    <name type="scientific">Patulibacter brassicae</name>
    <dbReference type="NCBI Taxonomy" id="1705717"/>
    <lineage>
        <taxon>Bacteria</taxon>
        <taxon>Bacillati</taxon>
        <taxon>Actinomycetota</taxon>
        <taxon>Thermoleophilia</taxon>
        <taxon>Solirubrobacterales</taxon>
        <taxon>Patulibacteraceae</taxon>
        <taxon>Patulibacter</taxon>
    </lineage>
</organism>
<dbReference type="Proteomes" id="UP001277761">
    <property type="component" value="Unassembled WGS sequence"/>
</dbReference>
<evidence type="ECO:0000313" key="2">
    <source>
        <dbReference type="Proteomes" id="UP001277761"/>
    </source>
</evidence>
<name>A0ABU4VL69_9ACTN</name>
<gene>
    <name evidence="1" type="ORF">SK069_13365</name>
</gene>
<proteinExistence type="predicted"/>
<protein>
    <submittedName>
        <fullName evidence="1">DUF4258 domain-containing protein</fullName>
    </submittedName>
</protein>
<dbReference type="Pfam" id="PF14076">
    <property type="entry name" value="DUF4258"/>
    <property type="match status" value="1"/>
</dbReference>